<keyword evidence="3" id="KW-1185">Reference proteome</keyword>
<dbReference type="Proteomes" id="UP000027002">
    <property type="component" value="Chromosome 5"/>
</dbReference>
<feature type="compositionally biased region" description="Basic and acidic residues" evidence="1">
    <location>
        <begin position="1"/>
        <end position="11"/>
    </location>
</feature>
<accession>A0A8E5MKF9</accession>
<dbReference type="EMBL" id="CP072757">
    <property type="protein sequence ID" value="QUC22836.1"/>
    <property type="molecule type" value="Genomic_DNA"/>
</dbReference>
<dbReference type="CDD" id="cd14688">
    <property type="entry name" value="bZIP_YAP"/>
    <property type="match status" value="1"/>
</dbReference>
<evidence type="ECO:0008006" key="4">
    <source>
        <dbReference type="Google" id="ProtNLM"/>
    </source>
</evidence>
<evidence type="ECO:0000313" key="2">
    <source>
        <dbReference type="EMBL" id="QUC22836.1"/>
    </source>
</evidence>
<dbReference type="GeneID" id="66067854"/>
<name>A0A8E5MKF9_USTVR</name>
<proteinExistence type="predicted"/>
<dbReference type="AlphaFoldDB" id="A0A8E5MKF9"/>
<feature type="region of interest" description="Disordered" evidence="1">
    <location>
        <begin position="1"/>
        <end position="33"/>
    </location>
</feature>
<protein>
    <recommendedName>
        <fullName evidence="4">BZIP domain-containing protein</fullName>
    </recommendedName>
</protein>
<dbReference type="KEGG" id="uvi:66067854"/>
<evidence type="ECO:0000256" key="1">
    <source>
        <dbReference type="SAM" id="MobiDB-lite"/>
    </source>
</evidence>
<gene>
    <name evidence="2" type="ORF">UV8b_07077</name>
</gene>
<reference evidence="2" key="1">
    <citation type="submission" date="2020-03" db="EMBL/GenBank/DDBJ databases">
        <title>A mixture of massive structural variations and highly conserved coding sequences in Ustilaginoidea virens genome.</title>
        <authorList>
            <person name="Zhang K."/>
            <person name="Zhao Z."/>
            <person name="Zhang Z."/>
            <person name="Li Y."/>
            <person name="Hsiang T."/>
            <person name="Sun W."/>
        </authorList>
    </citation>
    <scope>NUCLEOTIDE SEQUENCE</scope>
    <source>
        <strain evidence="2">UV-8b</strain>
    </source>
</reference>
<organism evidence="2 3">
    <name type="scientific">Ustilaginoidea virens</name>
    <name type="common">Rice false smut fungus</name>
    <name type="synonym">Villosiclava virens</name>
    <dbReference type="NCBI Taxonomy" id="1159556"/>
    <lineage>
        <taxon>Eukaryota</taxon>
        <taxon>Fungi</taxon>
        <taxon>Dikarya</taxon>
        <taxon>Ascomycota</taxon>
        <taxon>Pezizomycotina</taxon>
        <taxon>Sordariomycetes</taxon>
        <taxon>Hypocreomycetidae</taxon>
        <taxon>Hypocreales</taxon>
        <taxon>Clavicipitaceae</taxon>
        <taxon>Ustilaginoidea</taxon>
    </lineage>
</organism>
<sequence length="207" mass="23054">MSDCESSEKPIRHGSRLGNLSPSQIEHKRAMDRKAQRIRRAKIKDYIRSLEREIFELQTYHKDTALVQQLLHRNDVLEQQLRRLEMTHLRPRAGDGIQYDAPASSVRQEQAYMVPRNFAMCLDCLPAPCVGLAPMPAVYSLDPQTQSTTPEKGYHTTAAAAAAAAAYSPDDYVCHDRPGPLGSAVGDMHASNAYNAGTDFFVCKPQP</sequence>
<dbReference type="RefSeq" id="XP_043000509.1">
    <property type="nucleotide sequence ID" value="XM_043144574.1"/>
</dbReference>
<dbReference type="PANTHER" id="PTHR37012">
    <property type="entry name" value="B-ZIP TRANSCRIPTION FACTOR (EUROFUNG)-RELATED"/>
    <property type="match status" value="1"/>
</dbReference>
<evidence type="ECO:0000313" key="3">
    <source>
        <dbReference type="Proteomes" id="UP000027002"/>
    </source>
</evidence>
<dbReference type="PANTHER" id="PTHR37012:SF2">
    <property type="entry name" value="BZIP DOMAIN-CONTAINING PROTEIN-RELATED"/>
    <property type="match status" value="1"/>
</dbReference>